<feature type="domain" description="Signal transduction histidine kinase internal region" evidence="4">
    <location>
        <begin position="380"/>
        <end position="458"/>
    </location>
</feature>
<sequence>MEIFKKYKIRNIFFISFFLFVTVLLVVIIYVTYHLSTRESINTTLKHQEEKLNLLSEDLSSELDNYHETSIGMSRQNAFQNLLRVSNQGNSQEDRRLRSSVNLDFSNITYSVPGLHSVSIYMEQPPSNGPHPVQYKPLSMLEEGWSKKLNNTSSGWLDEREIQLYFDFDTENVMSYGRNVYSARGDRQAVLVLNISTSYIEEWMQERSDHSRLILLDGETSVLSRTTSISIPEDTQKYLQETAVRFQEEQGFSNQASREGNHLVVSTAIPGTDWTFIEITPMEELTEGGREIAGWLTIIGTISIIVALLATLYLTKKFTNPIMYLTKVLNKYPLHDISAELPTDYKNEFGQLFQGYRQLIHRSELLYQSLIDKNRRQRKAEIKALQANINPHFLYNTLDQLNWRAIERGDDDMSRMMELLGKMLRIGLSKGESIITVQNELDYLRHYLELQKIKMEDTLSYEINEGEGMFRYLIPKLTLQPFVENSIIHGFPDSKDCFIQLNVMENEHDLVFELIDNGKGIQHMNTNMSHSDTGGYGIKNVNDRLQVYFGYLANVSLYSNDTGGTTVSITIPKITDRAFFEQSDVVHLERRKDRDVEGRDY</sequence>
<dbReference type="InterPro" id="IPR003594">
    <property type="entry name" value="HATPase_dom"/>
</dbReference>
<keyword evidence="1" id="KW-0175">Coiled coil</keyword>
<dbReference type="SUPFAM" id="SSF55874">
    <property type="entry name" value="ATPase domain of HSP90 chaperone/DNA topoisomerase II/histidine kinase"/>
    <property type="match status" value="1"/>
</dbReference>
<dbReference type="RefSeq" id="WP_125554370.1">
    <property type="nucleotide sequence ID" value="NZ_RBVX01000002.1"/>
</dbReference>
<feature type="transmembrane region" description="Helical" evidence="2">
    <location>
        <begin position="292"/>
        <end position="314"/>
    </location>
</feature>
<dbReference type="OrthoDB" id="2499756at2"/>
<evidence type="ECO:0000313" key="5">
    <source>
        <dbReference type="EMBL" id="RSL34849.1"/>
    </source>
</evidence>
<evidence type="ECO:0000256" key="2">
    <source>
        <dbReference type="SAM" id="Phobius"/>
    </source>
</evidence>
<keyword evidence="6" id="KW-1185">Reference proteome</keyword>
<evidence type="ECO:0000256" key="1">
    <source>
        <dbReference type="SAM" id="Coils"/>
    </source>
</evidence>
<proteinExistence type="predicted"/>
<dbReference type="InterPro" id="IPR036890">
    <property type="entry name" value="HATPase_C_sf"/>
</dbReference>
<dbReference type="Gene3D" id="3.30.565.10">
    <property type="entry name" value="Histidine kinase-like ATPase, C-terminal domain"/>
    <property type="match status" value="1"/>
</dbReference>
<dbReference type="GO" id="GO:0016020">
    <property type="term" value="C:membrane"/>
    <property type="evidence" value="ECO:0007669"/>
    <property type="project" value="InterPro"/>
</dbReference>
<comment type="caution">
    <text evidence="5">The sequence shown here is derived from an EMBL/GenBank/DDBJ whole genome shotgun (WGS) entry which is preliminary data.</text>
</comment>
<dbReference type="InterPro" id="IPR010559">
    <property type="entry name" value="Sig_transdc_His_kin_internal"/>
</dbReference>
<evidence type="ECO:0000313" key="6">
    <source>
        <dbReference type="Proteomes" id="UP000275076"/>
    </source>
</evidence>
<organism evidence="5 6">
    <name type="scientific">Salibacterium salarium</name>
    <dbReference type="NCBI Taxonomy" id="284579"/>
    <lineage>
        <taxon>Bacteria</taxon>
        <taxon>Bacillati</taxon>
        <taxon>Bacillota</taxon>
        <taxon>Bacilli</taxon>
        <taxon>Bacillales</taxon>
        <taxon>Bacillaceae</taxon>
    </lineage>
</organism>
<reference evidence="5 6" key="1">
    <citation type="submission" date="2018-10" db="EMBL/GenBank/DDBJ databases">
        <title>Draft genome sequence of Bacillus salarius IM0101, isolated from a hypersaline soil in Inner Mongolia, China.</title>
        <authorList>
            <person name="Yamprayoonswat W."/>
            <person name="Boonvisut S."/>
            <person name="Jumpathong W."/>
            <person name="Sittihan S."/>
            <person name="Ruangsuj P."/>
            <person name="Wanthongcharoen S."/>
            <person name="Thongpramul N."/>
            <person name="Pimmason S."/>
            <person name="Yu B."/>
            <person name="Yasawong M."/>
        </authorList>
    </citation>
    <scope>NUCLEOTIDE SEQUENCE [LARGE SCALE GENOMIC DNA]</scope>
    <source>
        <strain evidence="5 6">IM0101</strain>
    </source>
</reference>
<dbReference type="Gene3D" id="6.10.340.10">
    <property type="match status" value="1"/>
</dbReference>
<evidence type="ECO:0000259" key="3">
    <source>
        <dbReference type="Pfam" id="PF02518"/>
    </source>
</evidence>
<dbReference type="Pfam" id="PF06580">
    <property type="entry name" value="His_kinase"/>
    <property type="match status" value="1"/>
</dbReference>
<gene>
    <name evidence="5" type="ORF">D7Z54_03140</name>
</gene>
<dbReference type="Proteomes" id="UP000275076">
    <property type="component" value="Unassembled WGS sequence"/>
</dbReference>
<accession>A0A428N8Z0</accession>
<keyword evidence="5" id="KW-0418">Kinase</keyword>
<feature type="transmembrane region" description="Helical" evidence="2">
    <location>
        <begin position="12"/>
        <end position="33"/>
    </location>
</feature>
<keyword evidence="5" id="KW-0808">Transferase</keyword>
<keyword evidence="2" id="KW-0472">Membrane</keyword>
<dbReference type="PANTHER" id="PTHR34220:SF7">
    <property type="entry name" value="SENSOR HISTIDINE KINASE YPDA"/>
    <property type="match status" value="1"/>
</dbReference>
<dbReference type="AlphaFoldDB" id="A0A428N8Z0"/>
<dbReference type="EMBL" id="RBVX01000002">
    <property type="protein sequence ID" value="RSL34849.1"/>
    <property type="molecule type" value="Genomic_DNA"/>
</dbReference>
<feature type="coiled-coil region" evidence="1">
    <location>
        <begin position="38"/>
        <end position="65"/>
    </location>
</feature>
<evidence type="ECO:0000259" key="4">
    <source>
        <dbReference type="Pfam" id="PF06580"/>
    </source>
</evidence>
<dbReference type="GO" id="GO:0000155">
    <property type="term" value="F:phosphorelay sensor kinase activity"/>
    <property type="evidence" value="ECO:0007669"/>
    <property type="project" value="InterPro"/>
</dbReference>
<keyword evidence="2" id="KW-0812">Transmembrane</keyword>
<dbReference type="InterPro" id="IPR050640">
    <property type="entry name" value="Bact_2-comp_sensor_kinase"/>
</dbReference>
<dbReference type="PANTHER" id="PTHR34220">
    <property type="entry name" value="SENSOR HISTIDINE KINASE YPDA"/>
    <property type="match status" value="1"/>
</dbReference>
<keyword evidence="2" id="KW-1133">Transmembrane helix</keyword>
<protein>
    <submittedName>
        <fullName evidence="5">Sensor histidine kinase</fullName>
    </submittedName>
</protein>
<name>A0A428N8Z0_9BACI</name>
<dbReference type="Pfam" id="PF02518">
    <property type="entry name" value="HATPase_c"/>
    <property type="match status" value="1"/>
</dbReference>
<feature type="domain" description="Histidine kinase/HSP90-like ATPase" evidence="3">
    <location>
        <begin position="478"/>
        <end position="573"/>
    </location>
</feature>